<dbReference type="PANTHER" id="PTHR46839:SF2">
    <property type="entry name" value="SUSHI DOMAIN-CONTAINING PROTEIN 6"/>
    <property type="match status" value="1"/>
</dbReference>
<dbReference type="EMBL" id="SCEB01215906">
    <property type="protein sequence ID" value="RXM27052.1"/>
    <property type="molecule type" value="Genomic_DNA"/>
</dbReference>
<feature type="transmembrane region" description="Helical" evidence="4">
    <location>
        <begin position="89"/>
        <end position="112"/>
    </location>
</feature>
<keyword evidence="4" id="KW-1133">Transmembrane helix</keyword>
<keyword evidence="1" id="KW-1015">Disulfide bond</keyword>
<evidence type="ECO:0000256" key="3">
    <source>
        <dbReference type="SAM" id="MobiDB-lite"/>
    </source>
</evidence>
<organism evidence="6 7">
    <name type="scientific">Acipenser ruthenus</name>
    <name type="common">Sterlet sturgeon</name>
    <dbReference type="NCBI Taxonomy" id="7906"/>
    <lineage>
        <taxon>Eukaryota</taxon>
        <taxon>Metazoa</taxon>
        <taxon>Chordata</taxon>
        <taxon>Craniata</taxon>
        <taxon>Vertebrata</taxon>
        <taxon>Euteleostomi</taxon>
        <taxon>Actinopterygii</taxon>
        <taxon>Chondrostei</taxon>
        <taxon>Acipenseriformes</taxon>
        <taxon>Acipenseridae</taxon>
        <taxon>Acipenser</taxon>
    </lineage>
</organism>
<feature type="region of interest" description="Disordered" evidence="3">
    <location>
        <begin position="413"/>
        <end position="445"/>
    </location>
</feature>
<name>A0A444TVX1_ACIRT</name>
<evidence type="ECO:0000313" key="6">
    <source>
        <dbReference type="EMBL" id="RXM27052.1"/>
    </source>
</evidence>
<evidence type="ECO:0000313" key="7">
    <source>
        <dbReference type="Proteomes" id="UP000289886"/>
    </source>
</evidence>
<evidence type="ECO:0000256" key="2">
    <source>
        <dbReference type="PROSITE-ProRule" id="PRU00302"/>
    </source>
</evidence>
<dbReference type="InterPro" id="IPR000436">
    <property type="entry name" value="Sushi_SCR_CCP_dom"/>
</dbReference>
<feature type="transmembrane region" description="Helical" evidence="4">
    <location>
        <begin position="301"/>
        <end position="325"/>
    </location>
</feature>
<dbReference type="Proteomes" id="UP000289886">
    <property type="component" value="Unassembled WGS sequence"/>
</dbReference>
<evidence type="ECO:0000256" key="1">
    <source>
        <dbReference type="ARBA" id="ARBA00023157"/>
    </source>
</evidence>
<dbReference type="SMART" id="SM00032">
    <property type="entry name" value="CCP"/>
    <property type="match status" value="3"/>
</dbReference>
<dbReference type="InterPro" id="IPR042866">
    <property type="entry name" value="SUSD6"/>
</dbReference>
<proteinExistence type="predicted"/>
<dbReference type="GO" id="GO:0006974">
    <property type="term" value="P:DNA damage response"/>
    <property type="evidence" value="ECO:0007669"/>
    <property type="project" value="TreeGrafter"/>
</dbReference>
<dbReference type="CDD" id="cd00033">
    <property type="entry name" value="CCP"/>
    <property type="match status" value="3"/>
</dbReference>
<reference evidence="6 7" key="1">
    <citation type="submission" date="2019-01" db="EMBL/GenBank/DDBJ databases">
        <title>Draft Genome and Complete Hox-Cluster Characterization of the Sterlet Sturgeon (Acipenser ruthenus).</title>
        <authorList>
            <person name="Wei Q."/>
        </authorList>
    </citation>
    <scope>NUCLEOTIDE SEQUENCE [LARGE SCALE GENOMIC DNA]</scope>
    <source>
        <strain evidence="6">WHYD16114868_AA</strain>
        <tissue evidence="6">Blood</tissue>
    </source>
</reference>
<dbReference type="SUPFAM" id="SSF57535">
    <property type="entry name" value="Complement control module/SCR domain"/>
    <property type="match status" value="3"/>
</dbReference>
<dbReference type="Pfam" id="PF00084">
    <property type="entry name" value="Sushi"/>
    <property type="match status" value="3"/>
</dbReference>
<keyword evidence="4" id="KW-0472">Membrane</keyword>
<feature type="domain" description="Sushi" evidence="5">
    <location>
        <begin position="158"/>
        <end position="221"/>
    </location>
</feature>
<feature type="compositionally biased region" description="Low complexity" evidence="3">
    <location>
        <begin position="419"/>
        <end position="430"/>
    </location>
</feature>
<evidence type="ECO:0000259" key="5">
    <source>
        <dbReference type="PROSITE" id="PS50923"/>
    </source>
</evidence>
<dbReference type="Gene3D" id="2.10.70.10">
    <property type="entry name" value="Complement Module, domain 1"/>
    <property type="match status" value="3"/>
</dbReference>
<dbReference type="PROSITE" id="PS50923">
    <property type="entry name" value="SUSHI"/>
    <property type="match status" value="3"/>
</dbReference>
<keyword evidence="4" id="KW-0812">Transmembrane</keyword>
<dbReference type="PANTHER" id="PTHR46839">
    <property type="entry name" value="SUSHI DOMAIN-CONTAINING PROTEIN 6"/>
    <property type="match status" value="1"/>
</dbReference>
<keyword evidence="7" id="KW-1185">Reference proteome</keyword>
<evidence type="ECO:0000256" key="4">
    <source>
        <dbReference type="SAM" id="Phobius"/>
    </source>
</evidence>
<comment type="caution">
    <text evidence="6">The sequence shown here is derived from an EMBL/GenBank/DDBJ whole genome shotgun (WGS) entry which is preliminary data.</text>
</comment>
<feature type="domain" description="Sushi" evidence="5">
    <location>
        <begin position="224"/>
        <end position="287"/>
    </location>
</feature>
<gene>
    <name evidence="6" type="ORF">EOD39_17848</name>
</gene>
<dbReference type="InterPro" id="IPR035976">
    <property type="entry name" value="Sushi/SCR/CCP_sf"/>
</dbReference>
<keyword evidence="2" id="KW-0768">Sushi</keyword>
<comment type="caution">
    <text evidence="2">Lacks conserved residue(s) required for the propagation of feature annotation.</text>
</comment>
<feature type="domain" description="Sushi" evidence="5">
    <location>
        <begin position="11"/>
        <end position="74"/>
    </location>
</feature>
<protein>
    <submittedName>
        <fullName evidence="6">Sushi domain-containing protein 6</fullName>
    </submittedName>
</protein>
<accession>A0A444TVX1</accession>
<dbReference type="AlphaFoldDB" id="A0A444TVX1"/>
<sequence>MQIKCMPRDLPGCQPPFEPENGGYKCHPSPCLQLTEGTVIEYFCDEGYTLKEDYKYLTCENGEWNTATEISCRLGQDKDQRSSLEVPTLSIVATTVSSVALILLLVVLFVLLQPKLKSFHDSRCTLVSLWLDYWKVFQKPSSGTSDIPPAPLAACGPEGCQPPFEPENGGYKCHPSPCLQLTEGTVIEYFCDEGYTLKEDYKYLTCENGEWNTATEISCRLGQGQCWPPFEPENGGYKCHPSPCLQLTEGTVIEYFCDEGYTLKEDYKYLTCENGEWNTATEISCRLGQDKDQRSSLEVPTLSIVATTASSVALILLLVVLFVLLQPKLKSFHDSRRDPGVSGDPVSIVVGGVQVALPSYEEAVYGSRGASVPPAESRVQIVLSEDSPIESDTLGQAEGSQASGFQRSETVLVHPAPTSSSSSSWASAAATRPQRQDSESSDEHSLLSLNCTEDFADGKYSFVKGSMKPADFGCLYLGFPPRRYLCSPSWTVRSEAFTPSSNPNQPQPAIQRTAQRLIHQYDLLMSMQRTSCMARLR</sequence>
<feature type="compositionally biased region" description="Basic and acidic residues" evidence="3">
    <location>
        <begin position="434"/>
        <end position="445"/>
    </location>
</feature>